<evidence type="ECO:0000313" key="2">
    <source>
        <dbReference type="EMBL" id="NMG74362.1"/>
    </source>
</evidence>
<keyword evidence="3" id="KW-1185">Reference proteome</keyword>
<dbReference type="InterPro" id="IPR052527">
    <property type="entry name" value="Metal_cation-efflux_comp"/>
</dbReference>
<feature type="transmembrane region" description="Helical" evidence="1">
    <location>
        <begin position="137"/>
        <end position="156"/>
    </location>
</feature>
<proteinExistence type="predicted"/>
<organism evidence="2 3">
    <name type="scientific">Aromatoleum diolicum</name>
    <dbReference type="NCBI Taxonomy" id="75796"/>
    <lineage>
        <taxon>Bacteria</taxon>
        <taxon>Pseudomonadati</taxon>
        <taxon>Pseudomonadota</taxon>
        <taxon>Betaproteobacteria</taxon>
        <taxon>Rhodocyclales</taxon>
        <taxon>Rhodocyclaceae</taxon>
        <taxon>Aromatoleum</taxon>
    </lineage>
</organism>
<evidence type="ECO:0000256" key="1">
    <source>
        <dbReference type="SAM" id="Phobius"/>
    </source>
</evidence>
<accession>A0ABX1Q7N6</accession>
<comment type="caution">
    <text evidence="2">The sequence shown here is derived from an EMBL/GenBank/DDBJ whole genome shotgun (WGS) entry which is preliminary data.</text>
</comment>
<dbReference type="RefSeq" id="WP_169259511.1">
    <property type="nucleotide sequence ID" value="NZ_WTVQ01000007.1"/>
</dbReference>
<feature type="transmembrane region" description="Helical" evidence="1">
    <location>
        <begin position="42"/>
        <end position="62"/>
    </location>
</feature>
<keyword evidence="1" id="KW-0472">Membrane</keyword>
<reference evidence="2 3" key="1">
    <citation type="submission" date="2019-12" db="EMBL/GenBank/DDBJ databases">
        <title>Comparative genomics gives insights into the taxonomy of the Azoarcus-Aromatoleum group and reveals separate origins of nif in the plant-associated Azoarcus and non-plant-associated Aromatoleum sub-groups.</title>
        <authorList>
            <person name="Lafos M."/>
            <person name="Maluk M."/>
            <person name="Batista M."/>
            <person name="Junghare M."/>
            <person name="Carmona M."/>
            <person name="Faoro H."/>
            <person name="Cruz L.M."/>
            <person name="Battistoni F."/>
            <person name="De Souza E."/>
            <person name="Pedrosa F."/>
            <person name="Chen W.-M."/>
            <person name="Poole P.S."/>
            <person name="Dixon R.A."/>
            <person name="James E.K."/>
        </authorList>
    </citation>
    <scope>NUCLEOTIDE SEQUENCE [LARGE SCALE GENOMIC DNA]</scope>
    <source>
        <strain evidence="2 3">22Lin</strain>
    </source>
</reference>
<dbReference type="PANTHER" id="PTHR43847">
    <property type="entry name" value="BLL3993 PROTEIN"/>
    <property type="match status" value="1"/>
</dbReference>
<sequence>MTRIPQIIASARMQILTGAILSALWVFFAIAHLVTFKLTGKASLLVFGVAETLIAVFFLLRTQPKTFTSSPREWVIAVLGTFLPLLLRPTPDTPVTVAEWGLMLGSAMQIAGVLSLNRSLALVPALRELKTAGMYRLVRHPIYFSYLISFSFYLAANVSIQNLLIVIASLGLLLARVYFEERLLGQTAEYRAYQSRVRWRLIPFVF</sequence>
<dbReference type="Proteomes" id="UP000648984">
    <property type="component" value="Unassembled WGS sequence"/>
</dbReference>
<feature type="transmembrane region" description="Helical" evidence="1">
    <location>
        <begin position="74"/>
        <end position="91"/>
    </location>
</feature>
<dbReference type="InterPro" id="IPR010721">
    <property type="entry name" value="UstE-like"/>
</dbReference>
<dbReference type="Pfam" id="PF06966">
    <property type="entry name" value="DUF1295"/>
    <property type="match status" value="1"/>
</dbReference>
<feature type="transmembrane region" description="Helical" evidence="1">
    <location>
        <begin position="97"/>
        <end position="116"/>
    </location>
</feature>
<keyword evidence="1" id="KW-1133">Transmembrane helix</keyword>
<name>A0ABX1Q7N6_9RHOO</name>
<keyword evidence="1" id="KW-0812">Transmembrane</keyword>
<protein>
    <submittedName>
        <fullName evidence="2">DUF1295 domain-containing protein</fullName>
    </submittedName>
</protein>
<feature type="transmembrane region" description="Helical" evidence="1">
    <location>
        <begin position="15"/>
        <end position="36"/>
    </location>
</feature>
<dbReference type="EMBL" id="WTVQ01000007">
    <property type="protein sequence ID" value="NMG74362.1"/>
    <property type="molecule type" value="Genomic_DNA"/>
</dbReference>
<evidence type="ECO:0000313" key="3">
    <source>
        <dbReference type="Proteomes" id="UP000648984"/>
    </source>
</evidence>
<gene>
    <name evidence="2" type="ORF">GPA25_06270</name>
</gene>
<dbReference type="Gene3D" id="1.20.120.1630">
    <property type="match status" value="1"/>
</dbReference>
<dbReference type="PANTHER" id="PTHR43847:SF1">
    <property type="entry name" value="BLL3993 PROTEIN"/>
    <property type="match status" value="1"/>
</dbReference>